<evidence type="ECO:0000313" key="1">
    <source>
        <dbReference type="EMBL" id="QHT15870.1"/>
    </source>
</evidence>
<accession>A0A6C0DHY7</accession>
<organism evidence="1">
    <name type="scientific">viral metagenome</name>
    <dbReference type="NCBI Taxonomy" id="1070528"/>
    <lineage>
        <taxon>unclassified sequences</taxon>
        <taxon>metagenomes</taxon>
        <taxon>organismal metagenomes</taxon>
    </lineage>
</organism>
<name>A0A6C0DHY7_9ZZZZ</name>
<protein>
    <submittedName>
        <fullName evidence="1">Uncharacterized protein</fullName>
    </submittedName>
</protein>
<dbReference type="EMBL" id="MN739613">
    <property type="protein sequence ID" value="QHT15870.1"/>
    <property type="molecule type" value="Genomic_DNA"/>
</dbReference>
<proteinExistence type="predicted"/>
<dbReference type="AlphaFoldDB" id="A0A6C0DHY7"/>
<reference evidence="1" key="1">
    <citation type="journal article" date="2020" name="Nature">
        <title>Giant virus diversity and host interactions through global metagenomics.</title>
        <authorList>
            <person name="Schulz F."/>
            <person name="Roux S."/>
            <person name="Paez-Espino D."/>
            <person name="Jungbluth S."/>
            <person name="Walsh D.A."/>
            <person name="Denef V.J."/>
            <person name="McMahon K.D."/>
            <person name="Konstantinidis K.T."/>
            <person name="Eloe-Fadrosh E.A."/>
            <person name="Kyrpides N.C."/>
            <person name="Woyke T."/>
        </authorList>
    </citation>
    <scope>NUCLEOTIDE SEQUENCE</scope>
    <source>
        <strain evidence="1">GVMAG-M-3300023174-176</strain>
    </source>
</reference>
<sequence>MPLSLEDRFVVTLLVWWNAIVDIFRTLHQVPSLDEDGYCVLESGLDAVPRTTLSVLPPHYMILPKVHTNRGGSNPFYWRSSTFFKRTVHPTYLAVHYEHPGPALSVSKGSHLGWQMSLPTQLNVQQNSLVLMNSGLLKAHIDTAPQTTVRFLAVHQHDNYLFDQQENTESVYIPSLTCTAPILEILSYLVAVPVQGIATLVWTVGQFVKEKLN</sequence>